<dbReference type="EMBL" id="AQHR01000101">
    <property type="protein sequence ID" value="EON75644.1"/>
    <property type="molecule type" value="Genomic_DNA"/>
</dbReference>
<protein>
    <submittedName>
        <fullName evidence="5">Sensory transduction histidine kinase</fullName>
    </submittedName>
</protein>
<sequence length="163" mass="18877">MIIKKKIEYGTSPLFCWDVFACDTLELRTTLKKSQDVQELKFLAEKKGWEFDWERLFDYSYQTIVLTGVDNRILWVGDGFHEMTGYPKVYALGKSPQFLQGPGTREEDKESFKEKLLGGGEFTQRILNYRKDRSEYICEVTVLPIMGVDQSTAAFLALESEVF</sequence>
<dbReference type="Gene3D" id="3.30.450.20">
    <property type="entry name" value="PAS domain"/>
    <property type="match status" value="1"/>
</dbReference>
<dbReference type="AlphaFoldDB" id="R7ZNP3"/>
<gene>
    <name evidence="5" type="ORF">ADIS_3864</name>
</gene>
<dbReference type="Pfam" id="PF13426">
    <property type="entry name" value="PAS_9"/>
    <property type="match status" value="1"/>
</dbReference>
<name>R7ZNP3_9BACT</name>
<dbReference type="InterPro" id="IPR000014">
    <property type="entry name" value="PAS"/>
</dbReference>
<dbReference type="PANTHER" id="PTHR47429:SF2">
    <property type="entry name" value="PROTEIN TWIN LOV 1"/>
    <property type="match status" value="1"/>
</dbReference>
<organism evidence="5 6">
    <name type="scientific">Lunatimonas lonarensis</name>
    <dbReference type="NCBI Taxonomy" id="1232681"/>
    <lineage>
        <taxon>Bacteria</taxon>
        <taxon>Pseudomonadati</taxon>
        <taxon>Bacteroidota</taxon>
        <taxon>Cytophagia</taxon>
        <taxon>Cytophagales</taxon>
        <taxon>Cyclobacteriaceae</taxon>
    </lineage>
</organism>
<reference evidence="5 6" key="1">
    <citation type="submission" date="2013-02" db="EMBL/GenBank/DDBJ databases">
        <title>A novel strain isolated from Lonar lake, Maharashtra, India.</title>
        <authorList>
            <person name="Singh A."/>
        </authorList>
    </citation>
    <scope>NUCLEOTIDE SEQUENCE [LARGE SCALE GENOMIC DNA]</scope>
    <source>
        <strain evidence="5 6">AK24</strain>
    </source>
</reference>
<dbReference type="STRING" id="1232681.ADIS_3864"/>
<evidence type="ECO:0000256" key="3">
    <source>
        <dbReference type="ARBA" id="ARBA00022991"/>
    </source>
</evidence>
<keyword evidence="1" id="KW-0285">Flavoprotein</keyword>
<keyword evidence="5" id="KW-0808">Transferase</keyword>
<keyword evidence="5" id="KW-0418">Kinase</keyword>
<accession>R7ZNP3</accession>
<evidence type="ECO:0000256" key="1">
    <source>
        <dbReference type="ARBA" id="ARBA00022630"/>
    </source>
</evidence>
<evidence type="ECO:0000313" key="6">
    <source>
        <dbReference type="Proteomes" id="UP000013909"/>
    </source>
</evidence>
<evidence type="ECO:0000259" key="4">
    <source>
        <dbReference type="Pfam" id="PF13426"/>
    </source>
</evidence>
<comment type="caution">
    <text evidence="5">The sequence shown here is derived from an EMBL/GenBank/DDBJ whole genome shotgun (WGS) entry which is preliminary data.</text>
</comment>
<dbReference type="Proteomes" id="UP000013909">
    <property type="component" value="Unassembled WGS sequence"/>
</dbReference>
<dbReference type="GO" id="GO:0016301">
    <property type="term" value="F:kinase activity"/>
    <property type="evidence" value="ECO:0007669"/>
    <property type="project" value="UniProtKB-KW"/>
</dbReference>
<keyword evidence="3" id="KW-0157">Chromophore</keyword>
<evidence type="ECO:0000313" key="5">
    <source>
        <dbReference type="EMBL" id="EON75644.1"/>
    </source>
</evidence>
<dbReference type="CDD" id="cd00130">
    <property type="entry name" value="PAS"/>
    <property type="match status" value="1"/>
</dbReference>
<dbReference type="SUPFAM" id="SSF55785">
    <property type="entry name" value="PYP-like sensor domain (PAS domain)"/>
    <property type="match status" value="1"/>
</dbReference>
<feature type="domain" description="PAS" evidence="4">
    <location>
        <begin position="64"/>
        <end position="147"/>
    </location>
</feature>
<dbReference type="PANTHER" id="PTHR47429">
    <property type="entry name" value="PROTEIN TWIN LOV 1"/>
    <property type="match status" value="1"/>
</dbReference>
<dbReference type="NCBIfam" id="TIGR00229">
    <property type="entry name" value="sensory_box"/>
    <property type="match status" value="1"/>
</dbReference>
<keyword evidence="6" id="KW-1185">Reference proteome</keyword>
<proteinExistence type="predicted"/>
<evidence type="ECO:0000256" key="2">
    <source>
        <dbReference type="ARBA" id="ARBA00022643"/>
    </source>
</evidence>
<keyword evidence="2" id="KW-0288">FMN</keyword>
<dbReference type="InterPro" id="IPR035965">
    <property type="entry name" value="PAS-like_dom_sf"/>
</dbReference>